<feature type="compositionally biased region" description="Basic and acidic residues" evidence="7">
    <location>
        <begin position="319"/>
        <end position="338"/>
    </location>
</feature>
<feature type="compositionally biased region" description="Basic and acidic residues" evidence="7">
    <location>
        <begin position="808"/>
        <end position="822"/>
    </location>
</feature>
<evidence type="ECO:0000313" key="11">
    <source>
        <dbReference type="Proteomes" id="UP001209878"/>
    </source>
</evidence>
<dbReference type="AlphaFoldDB" id="A0AAD9UCH5"/>
<dbReference type="SUPFAM" id="SSF144000">
    <property type="entry name" value="Oxysterol-binding protein-like"/>
    <property type="match status" value="1"/>
</dbReference>
<dbReference type="PROSITE" id="PS01013">
    <property type="entry name" value="OSBP"/>
    <property type="match status" value="1"/>
</dbReference>
<dbReference type="PROSITE" id="PS50003">
    <property type="entry name" value="PH_DOMAIN"/>
    <property type="match status" value="1"/>
</dbReference>
<accession>A0AAD9UCH5</accession>
<comment type="caution">
    <text evidence="10">The sequence shown here is derived from an EMBL/GenBank/DDBJ whole genome shotgun (WGS) entry which is preliminary data.</text>
</comment>
<dbReference type="Pfam" id="PF00169">
    <property type="entry name" value="PH"/>
    <property type="match status" value="1"/>
</dbReference>
<sequence length="898" mass="102204">MAAGLIQEAVNLPSVNPKYKFGLLRSRSDATIKRSVAFKNVRYQRMCSESSVCSAPGSFQEDEEHGSSADRAQATPDSGSENKQFLQLLDSVSSKNGSVSKLSKRESLKAQKKTYRREKKKAAKELLSTLKDPSVILIADWLKVRGSLKGWTKLWCVLKPGLLLLYKSLKQKSGHWVGTVLLNTCELIERPSKKDGFCFKLFHPLDMSIWGTKGPKGETIGAITQPLPYSYLIFRAPSETAGKCWMDALELTLRCSTLLMRSMVKDARGAASKEERGGEEEEEQPSGLCEDIAPFHEPLCREMNESDCERHFKGYGLEEDPRGDKDDKDEEKSDSETEHSEEDVEMFDENLQPIETSYEESVPEELGQQGDACQTEEVADENKSLIWSLVKQVRPGMDLSRVVLPTFILEPRSFLEKLADYYYHADFLTEAVKEEDPYSRIKAVVRWYISGFYKKPKGLKKPYNPIIGEIFRCYWKHPTGSRTFYMAEQISHHPPVSAFYVTNRQDGFSISGGVLAKSKFYGNSLSAILDGVGRLTFLKRGEDYLITMPYAHCKGILIGTLTMEMGGKVSIVCEKTGYRADIEFKLKPFLSSSEASNKMIGKIKLGSETLATLEGHWDQEVYMRDKATGETSLFWNPTPEIKAQRMKRFTVPLQAQNDFESEKLWLHVSEAIQKGDQQMATHEKFIVEEAQRKAAKERELTMQEWMPRLFERNPITEDWLYKYIDLRPWDPMNDVLQYETNFVIQTKTRHRTPIVRSTSIMNVHDAKKCARSRPRQSSGECTGHKRQTSVKLKRVKLNRESGSSTPDLEGHRDDSDSSDSRNVHPGRISLNSIERVIEPLVELQRQNNEKLTAVQNQLVALHRQTRIIIQTGAAISNRDVMLAALLLLCQVVLFWLFK</sequence>
<evidence type="ECO:0000259" key="9">
    <source>
        <dbReference type="PROSITE" id="PS50003"/>
    </source>
</evidence>
<dbReference type="FunFam" id="1.10.287.2720:FF:000002">
    <property type="entry name" value="Oxysterol-binding protein"/>
    <property type="match status" value="1"/>
</dbReference>
<reference evidence="10" key="1">
    <citation type="journal article" date="2023" name="Mol. Biol. Evol.">
        <title>Third-Generation Sequencing Reveals the Adaptive Role of the Epigenome in Three Deep-Sea Polychaetes.</title>
        <authorList>
            <person name="Perez M."/>
            <person name="Aroh O."/>
            <person name="Sun Y."/>
            <person name="Lan Y."/>
            <person name="Juniper S.K."/>
            <person name="Young C.R."/>
            <person name="Angers B."/>
            <person name="Qian P.Y."/>
        </authorList>
    </citation>
    <scope>NUCLEOTIDE SEQUENCE</scope>
    <source>
        <strain evidence="10">R07B-5</strain>
    </source>
</reference>
<feature type="region of interest" description="Disordered" evidence="7">
    <location>
        <begin position="314"/>
        <end position="346"/>
    </location>
</feature>
<dbReference type="FunFam" id="2.30.29.30:FF:000030">
    <property type="entry name" value="Oxysterol-binding protein"/>
    <property type="match status" value="1"/>
</dbReference>
<evidence type="ECO:0000256" key="8">
    <source>
        <dbReference type="SAM" id="Phobius"/>
    </source>
</evidence>
<feature type="region of interest" description="Disordered" evidence="7">
    <location>
        <begin position="52"/>
        <end position="79"/>
    </location>
</feature>
<organism evidence="10 11">
    <name type="scientific">Ridgeia piscesae</name>
    <name type="common">Tubeworm</name>
    <dbReference type="NCBI Taxonomy" id="27915"/>
    <lineage>
        <taxon>Eukaryota</taxon>
        <taxon>Metazoa</taxon>
        <taxon>Spiralia</taxon>
        <taxon>Lophotrochozoa</taxon>
        <taxon>Annelida</taxon>
        <taxon>Polychaeta</taxon>
        <taxon>Sedentaria</taxon>
        <taxon>Canalipalpata</taxon>
        <taxon>Sabellida</taxon>
        <taxon>Siboglinidae</taxon>
        <taxon>Ridgeia</taxon>
    </lineage>
</organism>
<keyword evidence="3 6" id="KW-0445">Lipid transport</keyword>
<dbReference type="SMART" id="SM00233">
    <property type="entry name" value="PH"/>
    <property type="match status" value="1"/>
</dbReference>
<keyword evidence="8" id="KW-0812">Transmembrane</keyword>
<gene>
    <name evidence="10" type="ORF">NP493_273g03033</name>
</gene>
<evidence type="ECO:0000313" key="10">
    <source>
        <dbReference type="EMBL" id="KAK2184264.1"/>
    </source>
</evidence>
<dbReference type="InterPro" id="IPR001849">
    <property type="entry name" value="PH_domain"/>
</dbReference>
<evidence type="ECO:0000256" key="3">
    <source>
        <dbReference type="ARBA" id="ARBA00023055"/>
    </source>
</evidence>
<keyword evidence="8" id="KW-1133">Transmembrane helix</keyword>
<keyword evidence="8" id="KW-0472">Membrane</keyword>
<dbReference type="FunFam" id="2.40.160.120:FF:000004">
    <property type="entry name" value="Oxysterol-binding protein"/>
    <property type="match status" value="1"/>
</dbReference>
<keyword evidence="2 6" id="KW-0813">Transport</keyword>
<protein>
    <recommendedName>
        <fullName evidence="6">Oxysterol-binding protein</fullName>
    </recommendedName>
</protein>
<proteinExistence type="inferred from homology"/>
<dbReference type="SUPFAM" id="SSF50729">
    <property type="entry name" value="PH domain-like"/>
    <property type="match status" value="1"/>
</dbReference>
<dbReference type="Gene3D" id="1.10.287.2720">
    <property type="match status" value="1"/>
</dbReference>
<name>A0AAD9UCH5_RIDPI</name>
<evidence type="ECO:0000256" key="4">
    <source>
        <dbReference type="ARBA" id="ARBA00023121"/>
    </source>
</evidence>
<dbReference type="GO" id="GO:0032541">
    <property type="term" value="C:cortical endoplasmic reticulum"/>
    <property type="evidence" value="ECO:0007669"/>
    <property type="project" value="TreeGrafter"/>
</dbReference>
<dbReference type="InterPro" id="IPR000648">
    <property type="entry name" value="Oxysterol-bd"/>
</dbReference>
<dbReference type="Proteomes" id="UP001209878">
    <property type="component" value="Unassembled WGS sequence"/>
</dbReference>
<dbReference type="EMBL" id="JAODUO010000274">
    <property type="protein sequence ID" value="KAK2184264.1"/>
    <property type="molecule type" value="Genomic_DNA"/>
</dbReference>
<dbReference type="GO" id="GO:0006869">
    <property type="term" value="P:lipid transport"/>
    <property type="evidence" value="ECO:0007669"/>
    <property type="project" value="UniProtKB-KW"/>
</dbReference>
<dbReference type="PANTHER" id="PTHR10972:SF102">
    <property type="entry name" value="OXYSTEROL-BINDING PROTEIN"/>
    <property type="match status" value="1"/>
</dbReference>
<dbReference type="InterPro" id="IPR011993">
    <property type="entry name" value="PH-like_dom_sf"/>
</dbReference>
<feature type="region of interest" description="Disordered" evidence="7">
    <location>
        <begin position="765"/>
        <end position="826"/>
    </location>
</feature>
<evidence type="ECO:0000256" key="2">
    <source>
        <dbReference type="ARBA" id="ARBA00022448"/>
    </source>
</evidence>
<evidence type="ECO:0000256" key="6">
    <source>
        <dbReference type="RuleBase" id="RU003845"/>
    </source>
</evidence>
<evidence type="ECO:0000256" key="7">
    <source>
        <dbReference type="SAM" id="MobiDB-lite"/>
    </source>
</evidence>
<feature type="transmembrane region" description="Helical" evidence="8">
    <location>
        <begin position="880"/>
        <end position="897"/>
    </location>
</feature>
<evidence type="ECO:0000256" key="5">
    <source>
        <dbReference type="RuleBase" id="RU003844"/>
    </source>
</evidence>
<dbReference type="GO" id="GO:0015485">
    <property type="term" value="F:cholesterol binding"/>
    <property type="evidence" value="ECO:0007669"/>
    <property type="project" value="TreeGrafter"/>
</dbReference>
<dbReference type="Pfam" id="PF01237">
    <property type="entry name" value="Oxysterol_BP"/>
    <property type="match status" value="1"/>
</dbReference>
<dbReference type="Gene3D" id="2.40.160.120">
    <property type="match status" value="1"/>
</dbReference>
<evidence type="ECO:0000256" key="1">
    <source>
        <dbReference type="ARBA" id="ARBA00008842"/>
    </source>
</evidence>
<dbReference type="InterPro" id="IPR018494">
    <property type="entry name" value="Oxysterol-bd_CS"/>
</dbReference>
<dbReference type="GO" id="GO:0005829">
    <property type="term" value="C:cytosol"/>
    <property type="evidence" value="ECO:0007669"/>
    <property type="project" value="TreeGrafter"/>
</dbReference>
<dbReference type="GO" id="GO:0016020">
    <property type="term" value="C:membrane"/>
    <property type="evidence" value="ECO:0007669"/>
    <property type="project" value="TreeGrafter"/>
</dbReference>
<feature type="domain" description="PH" evidence="9">
    <location>
        <begin position="135"/>
        <end position="254"/>
    </location>
</feature>
<feature type="compositionally biased region" description="Basic residues" evidence="7">
    <location>
        <begin position="784"/>
        <end position="796"/>
    </location>
</feature>
<comment type="similarity">
    <text evidence="1 5">Belongs to the OSBP family.</text>
</comment>
<keyword evidence="4" id="KW-0446">Lipid-binding</keyword>
<keyword evidence="11" id="KW-1185">Reference proteome</keyword>
<dbReference type="PANTHER" id="PTHR10972">
    <property type="entry name" value="OXYSTEROL-BINDING PROTEIN-RELATED"/>
    <property type="match status" value="1"/>
</dbReference>
<dbReference type="Gene3D" id="2.30.29.30">
    <property type="entry name" value="Pleckstrin-homology domain (PH domain)/Phosphotyrosine-binding domain (PTB)"/>
    <property type="match status" value="1"/>
</dbReference>
<dbReference type="CDD" id="cd13286">
    <property type="entry name" value="PH_OPR5_ORP8"/>
    <property type="match status" value="1"/>
</dbReference>
<dbReference type="Gene3D" id="3.30.70.3490">
    <property type="match status" value="1"/>
</dbReference>
<dbReference type="InterPro" id="IPR037239">
    <property type="entry name" value="OSBP_sf"/>
</dbReference>
<feature type="region of interest" description="Disordered" evidence="7">
    <location>
        <begin position="269"/>
        <end position="290"/>
    </location>
</feature>